<reference evidence="4 5" key="1">
    <citation type="submission" date="2023-08" db="EMBL/GenBank/DDBJ databases">
        <authorList>
            <person name="Park J.-S."/>
        </authorList>
    </citation>
    <scope>NUCLEOTIDE SEQUENCE [LARGE SCALE GENOMIC DNA]</scope>
    <source>
        <strain evidence="4 5">2205SS18-9</strain>
    </source>
</reference>
<protein>
    <submittedName>
        <fullName evidence="4">NADH:flavin oxidoreductase/NADH oxidase family protein</fullName>
    </submittedName>
</protein>
<dbReference type="EMBL" id="JAVAMP010000001">
    <property type="protein sequence ID" value="MDP5272989.1"/>
    <property type="molecule type" value="Genomic_DNA"/>
</dbReference>
<dbReference type="Proteomes" id="UP001231941">
    <property type="component" value="Unassembled WGS sequence"/>
</dbReference>
<accession>A0ABT9IUG3</accession>
<dbReference type="Pfam" id="PF00724">
    <property type="entry name" value="Oxidored_FMN"/>
    <property type="match status" value="1"/>
</dbReference>
<evidence type="ECO:0000259" key="3">
    <source>
        <dbReference type="Pfam" id="PF00724"/>
    </source>
</evidence>
<sequence>MESVISNNYILKNGVSIKNRILKSAMSEALGNHQYLPTEGLYRLYEQWADGGTGLLITGNVMIDRKALGEPRNVVVEDDKVLPFLEKWAEKGTKNNTQLWMQLNHPGKQAFKGAVKESVAPSAIPFEGKISRFFHKPREMKKEEIVDSIKRFGYSALLAKKSGFTGVQIHGAHGYLISQFLSPRHNQRKDEWGGDINGRMKFLIEIYREIRKQTGESFPISVKLNSADFMKAGFTEDESIYTALMLEKEGVDLLEISGGTYESSPMAKMNQKSSTKIREAYFMDYAEKLRQTVKIPLCVTGGFRSVTGMENALNSNAMDFVGLARPLAIYPDLPNLFANQSINEIRIDQRKTGIRFIDELGMLEITWYAQQLRRLAKGRKTRPQYPVIFSFLQALAKNGKEIFIKQRSGI</sequence>
<evidence type="ECO:0000313" key="5">
    <source>
        <dbReference type="Proteomes" id="UP001231941"/>
    </source>
</evidence>
<evidence type="ECO:0000256" key="2">
    <source>
        <dbReference type="ARBA" id="ARBA00023002"/>
    </source>
</evidence>
<comment type="caution">
    <text evidence="4">The sequence shown here is derived from an EMBL/GenBank/DDBJ whole genome shotgun (WGS) entry which is preliminary data.</text>
</comment>
<evidence type="ECO:0000313" key="4">
    <source>
        <dbReference type="EMBL" id="MDP5272989.1"/>
    </source>
</evidence>
<dbReference type="InterPro" id="IPR001155">
    <property type="entry name" value="OxRdtase_FMN_N"/>
</dbReference>
<dbReference type="CDD" id="cd04733">
    <property type="entry name" value="OYE_like_2_FMN"/>
    <property type="match status" value="1"/>
</dbReference>
<keyword evidence="1" id="KW-0285">Flavoprotein</keyword>
<feature type="domain" description="NADH:flavin oxidoreductase/NADH oxidase N-terminal" evidence="3">
    <location>
        <begin position="12"/>
        <end position="335"/>
    </location>
</feature>
<dbReference type="PANTHER" id="PTHR43656:SF2">
    <property type="entry name" value="BINDING OXIDOREDUCTASE, PUTATIVE (AFU_ORTHOLOGUE AFUA_2G08260)-RELATED"/>
    <property type="match status" value="1"/>
</dbReference>
<dbReference type="RefSeq" id="WP_305990285.1">
    <property type="nucleotide sequence ID" value="NZ_JAVAMP010000001.1"/>
</dbReference>
<keyword evidence="5" id="KW-1185">Reference proteome</keyword>
<dbReference type="Gene3D" id="3.20.20.70">
    <property type="entry name" value="Aldolase class I"/>
    <property type="match status" value="1"/>
</dbReference>
<gene>
    <name evidence="4" type="ORF">Q5Y73_02620</name>
</gene>
<evidence type="ECO:0000256" key="1">
    <source>
        <dbReference type="ARBA" id="ARBA00022630"/>
    </source>
</evidence>
<dbReference type="InterPro" id="IPR051799">
    <property type="entry name" value="NADH_flavin_oxidoreductase"/>
</dbReference>
<dbReference type="InterPro" id="IPR013785">
    <property type="entry name" value="Aldolase_TIM"/>
</dbReference>
<dbReference type="PANTHER" id="PTHR43656">
    <property type="entry name" value="BINDING OXIDOREDUCTASE, PUTATIVE (AFU_ORTHOLOGUE AFUA_2G08260)-RELATED"/>
    <property type="match status" value="1"/>
</dbReference>
<organism evidence="4 5">
    <name type="scientific">Chengkuizengella axinellae</name>
    <dbReference type="NCBI Taxonomy" id="3064388"/>
    <lineage>
        <taxon>Bacteria</taxon>
        <taxon>Bacillati</taxon>
        <taxon>Bacillota</taxon>
        <taxon>Bacilli</taxon>
        <taxon>Bacillales</taxon>
        <taxon>Paenibacillaceae</taxon>
        <taxon>Chengkuizengella</taxon>
    </lineage>
</organism>
<dbReference type="SUPFAM" id="SSF51395">
    <property type="entry name" value="FMN-linked oxidoreductases"/>
    <property type="match status" value="1"/>
</dbReference>
<name>A0ABT9IUG3_9BACL</name>
<proteinExistence type="predicted"/>
<keyword evidence="2" id="KW-0560">Oxidoreductase</keyword>